<keyword evidence="2" id="KW-0472">Membrane</keyword>
<feature type="transmembrane region" description="Helical" evidence="2">
    <location>
        <begin position="50"/>
        <end position="69"/>
    </location>
</feature>
<dbReference type="OMA" id="MPMRHAQ"/>
<dbReference type="AlphaFoldDB" id="A0A060S4E1"/>
<gene>
    <name evidence="3" type="ORF">BN946_scf185042.g107</name>
</gene>
<dbReference type="HOGENOM" id="CLU_094671_0_0_1"/>
<organism evidence="3 4">
    <name type="scientific">Pycnoporus cinnabarinus</name>
    <name type="common">Cinnabar-red polypore</name>
    <name type="synonym">Trametes cinnabarina</name>
    <dbReference type="NCBI Taxonomy" id="5643"/>
    <lineage>
        <taxon>Eukaryota</taxon>
        <taxon>Fungi</taxon>
        <taxon>Dikarya</taxon>
        <taxon>Basidiomycota</taxon>
        <taxon>Agaricomycotina</taxon>
        <taxon>Agaricomycetes</taxon>
        <taxon>Polyporales</taxon>
        <taxon>Polyporaceae</taxon>
        <taxon>Trametes</taxon>
    </lineage>
</organism>
<evidence type="ECO:0000313" key="4">
    <source>
        <dbReference type="Proteomes" id="UP000029665"/>
    </source>
</evidence>
<evidence type="ECO:0008006" key="5">
    <source>
        <dbReference type="Google" id="ProtNLM"/>
    </source>
</evidence>
<dbReference type="EMBL" id="CCBP010000034">
    <property type="protein sequence ID" value="CDO69205.1"/>
    <property type="molecule type" value="Genomic_DNA"/>
</dbReference>
<accession>A0A060S4E1</accession>
<comment type="caution">
    <text evidence="3">The sequence shown here is derived from an EMBL/GenBank/DDBJ whole genome shotgun (WGS) entry which is preliminary data.</text>
</comment>
<reference evidence="3" key="1">
    <citation type="submission" date="2014-01" db="EMBL/GenBank/DDBJ databases">
        <title>The genome of the white-rot fungus Pycnoporus cinnabarinus: a basidiomycete model with a versatile arsenal for lignocellulosic biomass breakdown.</title>
        <authorList>
            <person name="Levasseur A."/>
            <person name="Lomascolo A."/>
            <person name="Ruiz-Duenas F.J."/>
            <person name="Uzan E."/>
            <person name="Piumi F."/>
            <person name="Kues U."/>
            <person name="Ram A.F.J."/>
            <person name="Murat C."/>
            <person name="Haon M."/>
            <person name="Benoit I."/>
            <person name="Arfi Y."/>
            <person name="Chevret D."/>
            <person name="Drula E."/>
            <person name="Kwon M.J."/>
            <person name="Gouret P."/>
            <person name="Lesage-Meessen L."/>
            <person name="Lombard V."/>
            <person name="Mariette J."/>
            <person name="Noirot C."/>
            <person name="Park J."/>
            <person name="Patyshakuliyeva A."/>
            <person name="Wieneger R.A.B."/>
            <person name="Wosten H.A.B."/>
            <person name="Martin F."/>
            <person name="Coutinho P.M."/>
            <person name="de Vries R."/>
            <person name="Martinez A.T."/>
            <person name="Klopp C."/>
            <person name="Pontarotti P."/>
            <person name="Henrissat B."/>
            <person name="Record E."/>
        </authorList>
    </citation>
    <scope>NUCLEOTIDE SEQUENCE [LARGE SCALE GENOMIC DNA]</scope>
    <source>
        <strain evidence="3">BRFM137</strain>
    </source>
</reference>
<evidence type="ECO:0000256" key="2">
    <source>
        <dbReference type="SAM" id="Phobius"/>
    </source>
</evidence>
<dbReference type="Proteomes" id="UP000029665">
    <property type="component" value="Unassembled WGS sequence"/>
</dbReference>
<keyword evidence="2" id="KW-1133">Transmembrane helix</keyword>
<dbReference type="STRING" id="5643.A0A060S4E1"/>
<keyword evidence="4" id="KW-1185">Reference proteome</keyword>
<proteinExistence type="predicted"/>
<name>A0A060S4E1_PYCCI</name>
<protein>
    <recommendedName>
        <fullName evidence="5">DUF1746 domain-containing protein</fullName>
    </recommendedName>
</protein>
<keyword evidence="2" id="KW-0812">Transmembrane</keyword>
<sequence>MGIYLPFWFFCILCTNAPSLFNHVFKATDAGRSIILDFVGVDAVPSRALLLFLDFIIILLDFILTTIAFETSLARDMPPDTPDPLQPQPIPSTPVSHLPFDEANVKPPDLPLHEDGTEYIIDLRWRTLLQRLRHPPPVPPPAQTRLSEDLLPLPNTTSLEFSQSLRMLAQASTRARERASTRMTSGRPDDAYGGRIARSSVRRENGSSEEARRLPGGMESDDET</sequence>
<evidence type="ECO:0000313" key="3">
    <source>
        <dbReference type="EMBL" id="CDO69205.1"/>
    </source>
</evidence>
<evidence type="ECO:0000256" key="1">
    <source>
        <dbReference type="SAM" id="MobiDB-lite"/>
    </source>
</evidence>
<dbReference type="OrthoDB" id="5428737at2759"/>
<feature type="compositionally biased region" description="Basic and acidic residues" evidence="1">
    <location>
        <begin position="201"/>
        <end position="213"/>
    </location>
</feature>
<feature type="region of interest" description="Disordered" evidence="1">
    <location>
        <begin position="172"/>
        <end position="224"/>
    </location>
</feature>